<dbReference type="Proteomes" id="UP000293874">
    <property type="component" value="Unassembled WGS sequence"/>
</dbReference>
<proteinExistence type="predicted"/>
<keyword evidence="2" id="KW-1185">Reference proteome</keyword>
<dbReference type="Pfam" id="PF10677">
    <property type="entry name" value="DUF2490"/>
    <property type="match status" value="1"/>
</dbReference>
<accession>A0A4Q7MU83</accession>
<comment type="caution">
    <text evidence="1">The sequence shown here is derived from an EMBL/GenBank/DDBJ whole genome shotgun (WGS) entry which is preliminary data.</text>
</comment>
<protein>
    <submittedName>
        <fullName evidence="1">Uncharacterized protein DUF2490</fullName>
    </submittedName>
</protein>
<reference evidence="1 2" key="1">
    <citation type="submission" date="2019-02" db="EMBL/GenBank/DDBJ databases">
        <title>Genomic Encyclopedia of Type Strains, Phase IV (KMG-IV): sequencing the most valuable type-strain genomes for metagenomic binning, comparative biology and taxonomic classification.</title>
        <authorList>
            <person name="Goeker M."/>
        </authorList>
    </citation>
    <scope>NUCLEOTIDE SEQUENCE [LARGE SCALE GENOMIC DNA]</scope>
    <source>
        <strain evidence="1 2">DSM 18116</strain>
    </source>
</reference>
<name>A0A4Q7MU83_9BACT</name>
<evidence type="ECO:0000313" key="2">
    <source>
        <dbReference type="Proteomes" id="UP000293874"/>
    </source>
</evidence>
<evidence type="ECO:0000313" key="1">
    <source>
        <dbReference type="EMBL" id="RZS72446.1"/>
    </source>
</evidence>
<dbReference type="InterPro" id="IPR019619">
    <property type="entry name" value="DUF2490"/>
</dbReference>
<sequence>MALATSLNAQTKNKISENQVWLAYMNQTRLSNKWGFWAEAQLRTKEDFFSNFSTAIARVGLTYYLNDNTKITAGYGYVHHFSTGGNQRIDVPEHRPWQQIQWHTKYGGNLRVMQYARLEQRYRRKLENPDKLADGYHFNWRARYSFLLQGPIGAKPYEPGTFSWILNDEIHINFGEQIVNNYFDQNRFFAGFAFHTTKSDQLHFGYMNQFIQLPAGNSYRTNHIARVAYFHNLDLRKK</sequence>
<organism evidence="1 2">
    <name type="scientific">Pseudobacter ginsenosidimutans</name>
    <dbReference type="NCBI Taxonomy" id="661488"/>
    <lineage>
        <taxon>Bacteria</taxon>
        <taxon>Pseudomonadati</taxon>
        <taxon>Bacteroidota</taxon>
        <taxon>Chitinophagia</taxon>
        <taxon>Chitinophagales</taxon>
        <taxon>Chitinophagaceae</taxon>
        <taxon>Pseudobacter</taxon>
    </lineage>
</organism>
<dbReference type="AlphaFoldDB" id="A0A4Q7MU83"/>
<dbReference type="EMBL" id="SGXA01000002">
    <property type="protein sequence ID" value="RZS72446.1"/>
    <property type="molecule type" value="Genomic_DNA"/>
</dbReference>
<gene>
    <name evidence="1" type="ORF">EV199_4367</name>
</gene>